<dbReference type="GO" id="GO:0006400">
    <property type="term" value="P:tRNA modification"/>
    <property type="evidence" value="ECO:0007669"/>
    <property type="project" value="UniProtKB-UniRule"/>
</dbReference>
<evidence type="ECO:0000256" key="8">
    <source>
        <dbReference type="ARBA" id="ARBA00023134"/>
    </source>
</evidence>
<dbReference type="PIRSF" id="PIRSF028980">
    <property type="entry name" value="tRNAHis_guanylyltransferase"/>
    <property type="match status" value="1"/>
</dbReference>
<keyword evidence="5 12" id="KW-0479">Metal-binding</keyword>
<name>A0AA88IHD4_ARTSF</name>
<evidence type="ECO:0000256" key="9">
    <source>
        <dbReference type="ARBA" id="ARBA00047281"/>
    </source>
</evidence>
<feature type="binding site" evidence="13">
    <location>
        <begin position="29"/>
        <end position="34"/>
    </location>
    <ligand>
        <name>GTP</name>
        <dbReference type="ChEBI" id="CHEBI:37565"/>
    </ligand>
</feature>
<evidence type="ECO:0000256" key="1">
    <source>
        <dbReference type="ARBA" id="ARBA00010113"/>
    </source>
</evidence>
<keyword evidence="6 12" id="KW-0547">Nucleotide-binding</keyword>
<dbReference type="Gene3D" id="3.30.70.3000">
    <property type="match status" value="1"/>
</dbReference>
<dbReference type="Proteomes" id="UP001187531">
    <property type="component" value="Unassembled WGS sequence"/>
</dbReference>
<feature type="binding site" evidence="14">
    <location>
        <position position="29"/>
    </location>
    <ligand>
        <name>Mg(2+)</name>
        <dbReference type="ChEBI" id="CHEBI:18420"/>
        <label>2</label>
        <note>catalytic</note>
    </ligand>
</feature>
<evidence type="ECO:0000256" key="7">
    <source>
        <dbReference type="ARBA" id="ARBA00022842"/>
    </source>
</evidence>
<feature type="binding site" evidence="14">
    <location>
        <position position="76"/>
    </location>
    <ligand>
        <name>Mg(2+)</name>
        <dbReference type="ChEBI" id="CHEBI:18420"/>
        <label>1</label>
        <note>catalytic</note>
    </ligand>
</feature>
<dbReference type="InterPro" id="IPR038469">
    <property type="entry name" value="tRNAHis_GuaTrfase_Thg1_sf"/>
</dbReference>
<comment type="similarity">
    <text evidence="1 12">Belongs to the tRNA(His) guanylyltransferase family.</text>
</comment>
<evidence type="ECO:0000256" key="14">
    <source>
        <dbReference type="PIRSR" id="PIRSR028980-2"/>
    </source>
</evidence>
<keyword evidence="8 12" id="KW-0342">GTP-binding</keyword>
<evidence type="ECO:0000256" key="3">
    <source>
        <dbReference type="ARBA" id="ARBA00022694"/>
    </source>
</evidence>
<dbReference type="PANTHER" id="PTHR12729">
    <property type="entry name" value="TRNA(HIS) GUANYLYLTRANSFERASE-RELATED"/>
    <property type="match status" value="1"/>
</dbReference>
<keyword evidence="18" id="KW-1185">Reference proteome</keyword>
<feature type="domain" description="Thg1 C-terminal" evidence="16">
    <location>
        <begin position="138"/>
        <end position="223"/>
    </location>
</feature>
<evidence type="ECO:0000259" key="16">
    <source>
        <dbReference type="Pfam" id="PF14413"/>
    </source>
</evidence>
<protein>
    <recommendedName>
        <fullName evidence="12">tRNA(His) guanylyltransferase</fullName>
        <ecNumber evidence="12">2.7.7.79</ecNumber>
    </recommendedName>
    <alternativeName>
        <fullName evidence="12">tRNA-histidine guanylyltransferase</fullName>
    </alternativeName>
</protein>
<dbReference type="EC" id="2.7.7.79" evidence="12"/>
<accession>A0AA88IHD4</accession>
<dbReference type="EMBL" id="JAVRJZ010000005">
    <property type="protein sequence ID" value="KAK2721897.1"/>
    <property type="molecule type" value="Genomic_DNA"/>
</dbReference>
<keyword evidence="4 12" id="KW-0548">Nucleotidyltransferase</keyword>
<evidence type="ECO:0000256" key="12">
    <source>
        <dbReference type="PIRNR" id="PIRNR028980"/>
    </source>
</evidence>
<evidence type="ECO:0000256" key="5">
    <source>
        <dbReference type="ARBA" id="ARBA00022723"/>
    </source>
</evidence>
<feature type="binding site" evidence="14">
    <location>
        <position position="29"/>
    </location>
    <ligand>
        <name>Mg(2+)</name>
        <dbReference type="ChEBI" id="CHEBI:18420"/>
        <label>1</label>
        <note>catalytic</note>
    </ligand>
</feature>
<dbReference type="InterPro" id="IPR025845">
    <property type="entry name" value="Thg1_C_dom"/>
</dbReference>
<evidence type="ECO:0000313" key="18">
    <source>
        <dbReference type="Proteomes" id="UP001187531"/>
    </source>
</evidence>
<evidence type="ECO:0000256" key="13">
    <source>
        <dbReference type="PIRSR" id="PIRSR028980-1"/>
    </source>
</evidence>
<proteinExistence type="inferred from homology"/>
<comment type="subunit">
    <text evidence="11">Homotetramer. Interacts with MFN1 and MFN2; functions as a guanyl-nucleotide exchange factor/GEF for MFN2 and also probably MFN1.</text>
</comment>
<keyword evidence="2 12" id="KW-0808">Transferase</keyword>
<evidence type="ECO:0000259" key="15">
    <source>
        <dbReference type="Pfam" id="PF04446"/>
    </source>
</evidence>
<sequence length="250" mass="29504">MAKSKFEYVREFESSDRCLPNTWMVVRLDGKGFHKFADKHNFEKPNDKNALSLMNEAAKSVMKEFKEITLAYGQSDEFSFLIRRDHDLYNRRSSKISTIICSLFTSAYVFHWDHCMVGKTLLYPPCFDGRVILYPDEKNVRDYFSWRQADCHINNLYNTTFWNLVLKGGITNQQAEERLCKTVSGDKNEILFSQFGINYNNEPEMFRKGTVVYRPKDRSKRSSNVNVEHIDIINDAFWLEHPHLLNKIRE</sequence>
<gene>
    <name evidence="17" type="ORF">QYM36_002461</name>
</gene>
<reference evidence="17" key="1">
    <citation type="submission" date="2023-07" db="EMBL/GenBank/DDBJ databases">
        <title>Chromosome-level genome assembly of Artemia franciscana.</title>
        <authorList>
            <person name="Jo E."/>
        </authorList>
    </citation>
    <scope>NUCLEOTIDE SEQUENCE</scope>
    <source>
        <tissue evidence="17">Whole body</tissue>
    </source>
</reference>
<dbReference type="InterPro" id="IPR007537">
    <property type="entry name" value="tRNAHis_GuaTrfase_Thg1"/>
</dbReference>
<evidence type="ECO:0000256" key="4">
    <source>
        <dbReference type="ARBA" id="ARBA00022695"/>
    </source>
</evidence>
<organism evidence="17 18">
    <name type="scientific">Artemia franciscana</name>
    <name type="common">Brine shrimp</name>
    <name type="synonym">Artemia sanfranciscana</name>
    <dbReference type="NCBI Taxonomy" id="6661"/>
    <lineage>
        <taxon>Eukaryota</taxon>
        <taxon>Metazoa</taxon>
        <taxon>Ecdysozoa</taxon>
        <taxon>Arthropoda</taxon>
        <taxon>Crustacea</taxon>
        <taxon>Branchiopoda</taxon>
        <taxon>Anostraca</taxon>
        <taxon>Artemiidae</taxon>
        <taxon>Artemia</taxon>
    </lineage>
</organism>
<dbReference type="InterPro" id="IPR024956">
    <property type="entry name" value="tRNAHis_GuaTrfase_cat"/>
</dbReference>
<comment type="cofactor">
    <cofactor evidence="14">
        <name>Mg(2+)</name>
        <dbReference type="ChEBI" id="CHEBI:18420"/>
    </cofactor>
    <text evidence="14">Binds 2 magnesium ions per subunit.</text>
</comment>
<evidence type="ECO:0000256" key="10">
    <source>
        <dbReference type="ARBA" id="ARBA00058346"/>
    </source>
</evidence>
<evidence type="ECO:0000313" key="17">
    <source>
        <dbReference type="EMBL" id="KAK2721897.1"/>
    </source>
</evidence>
<dbReference type="Pfam" id="PF04446">
    <property type="entry name" value="Thg1"/>
    <property type="match status" value="1"/>
</dbReference>
<dbReference type="GO" id="GO:0005525">
    <property type="term" value="F:GTP binding"/>
    <property type="evidence" value="ECO:0007669"/>
    <property type="project" value="UniProtKB-UniRule"/>
</dbReference>
<dbReference type="AlphaFoldDB" id="A0AA88IHD4"/>
<feature type="binding site" evidence="13">
    <location>
        <begin position="75"/>
        <end position="76"/>
    </location>
    <ligand>
        <name>GTP</name>
        <dbReference type="ChEBI" id="CHEBI:37565"/>
    </ligand>
</feature>
<comment type="catalytic activity">
    <reaction evidence="9 12">
        <text>a 5'-end ribonucleotide-tRNA(His) + GTP + ATP + H2O = a 5'-end phospho-guanosine-ribonucleotide-tRNA(His) + AMP + 2 diphosphate + H(+)</text>
        <dbReference type="Rhea" id="RHEA:54564"/>
        <dbReference type="Rhea" id="RHEA-COMP:14193"/>
        <dbReference type="Rhea" id="RHEA-COMP:14917"/>
        <dbReference type="ChEBI" id="CHEBI:15377"/>
        <dbReference type="ChEBI" id="CHEBI:15378"/>
        <dbReference type="ChEBI" id="CHEBI:30616"/>
        <dbReference type="ChEBI" id="CHEBI:33019"/>
        <dbReference type="ChEBI" id="CHEBI:37565"/>
        <dbReference type="ChEBI" id="CHEBI:138282"/>
        <dbReference type="ChEBI" id="CHEBI:141847"/>
        <dbReference type="ChEBI" id="CHEBI:456215"/>
        <dbReference type="EC" id="2.7.7.79"/>
    </reaction>
</comment>
<feature type="binding site" evidence="14">
    <location>
        <position position="76"/>
    </location>
    <ligand>
        <name>Mg(2+)</name>
        <dbReference type="ChEBI" id="CHEBI:18420"/>
        <label>2</label>
        <note>catalytic</note>
    </ligand>
</feature>
<evidence type="ECO:0000256" key="2">
    <source>
        <dbReference type="ARBA" id="ARBA00022679"/>
    </source>
</evidence>
<keyword evidence="7 12" id="KW-0460">Magnesium</keyword>
<feature type="binding site" evidence="14">
    <location>
        <position position="30"/>
    </location>
    <ligand>
        <name>Mg(2+)</name>
        <dbReference type="ChEBI" id="CHEBI:18420"/>
        <label>1</label>
        <note>catalytic</note>
    </ligand>
</feature>
<dbReference type="GO" id="GO:0000287">
    <property type="term" value="F:magnesium ion binding"/>
    <property type="evidence" value="ECO:0007669"/>
    <property type="project" value="UniProtKB-UniRule"/>
</dbReference>
<dbReference type="PANTHER" id="PTHR12729:SF6">
    <property type="entry name" value="TRNA(HIS) GUANYLYLTRANSFERASE-RELATED"/>
    <property type="match status" value="1"/>
</dbReference>
<dbReference type="FunFam" id="3.30.70.3000:FF:000001">
    <property type="entry name" value="tRNA(His) guanylyltransferase"/>
    <property type="match status" value="1"/>
</dbReference>
<evidence type="ECO:0000256" key="11">
    <source>
        <dbReference type="ARBA" id="ARBA00065710"/>
    </source>
</evidence>
<comment type="caution">
    <text evidence="17">The sequence shown here is derived from an EMBL/GenBank/DDBJ whole genome shotgun (WGS) entry which is preliminary data.</text>
</comment>
<dbReference type="GO" id="GO:0008193">
    <property type="term" value="F:tRNA guanylyltransferase activity"/>
    <property type="evidence" value="ECO:0007669"/>
    <property type="project" value="UniProtKB-UniRule"/>
</dbReference>
<evidence type="ECO:0000256" key="6">
    <source>
        <dbReference type="ARBA" id="ARBA00022741"/>
    </source>
</evidence>
<comment type="function">
    <text evidence="10">Adds a GMP to the 5'-end of tRNA(His) after transcription and RNase P cleavage. This step is essential for proper recognition of the tRNA and for the fidelity of protein synthesis. Also functions as a guanyl-nucleotide exchange factor/GEF for the MFN1 and MFN2 mitofusins thereby regulating mitochondrial fusion. By regulating both mitochondrial dynamics and bioenergetic function, it contributes to cell survival following oxidative stress.</text>
</comment>
<dbReference type="Pfam" id="PF14413">
    <property type="entry name" value="Thg1C"/>
    <property type="match status" value="1"/>
</dbReference>
<feature type="domain" description="tRNAHis guanylyltransferase catalytic" evidence="15">
    <location>
        <begin position="6"/>
        <end position="135"/>
    </location>
</feature>
<keyword evidence="3 12" id="KW-0819">tRNA processing</keyword>